<dbReference type="AlphaFoldDB" id="A0AAE1NJN6"/>
<protein>
    <submittedName>
        <fullName evidence="2">Uncharacterized protein</fullName>
    </submittedName>
</protein>
<organism evidence="2 3">
    <name type="scientific">Petrolisthes manimaculis</name>
    <dbReference type="NCBI Taxonomy" id="1843537"/>
    <lineage>
        <taxon>Eukaryota</taxon>
        <taxon>Metazoa</taxon>
        <taxon>Ecdysozoa</taxon>
        <taxon>Arthropoda</taxon>
        <taxon>Crustacea</taxon>
        <taxon>Multicrustacea</taxon>
        <taxon>Malacostraca</taxon>
        <taxon>Eumalacostraca</taxon>
        <taxon>Eucarida</taxon>
        <taxon>Decapoda</taxon>
        <taxon>Pleocyemata</taxon>
        <taxon>Anomura</taxon>
        <taxon>Galatheoidea</taxon>
        <taxon>Porcellanidae</taxon>
        <taxon>Petrolisthes</taxon>
    </lineage>
</organism>
<dbReference type="Proteomes" id="UP001292094">
    <property type="component" value="Unassembled WGS sequence"/>
</dbReference>
<evidence type="ECO:0000313" key="3">
    <source>
        <dbReference type="Proteomes" id="UP001292094"/>
    </source>
</evidence>
<name>A0AAE1NJN6_9EUCA</name>
<dbReference type="EMBL" id="JAWZYT010005409">
    <property type="protein sequence ID" value="KAK4290651.1"/>
    <property type="molecule type" value="Genomic_DNA"/>
</dbReference>
<evidence type="ECO:0000313" key="2">
    <source>
        <dbReference type="EMBL" id="KAK4290651.1"/>
    </source>
</evidence>
<feature type="region of interest" description="Disordered" evidence="1">
    <location>
        <begin position="1"/>
        <end position="67"/>
    </location>
</feature>
<feature type="compositionally biased region" description="Gly residues" evidence="1">
    <location>
        <begin position="1"/>
        <end position="14"/>
    </location>
</feature>
<accession>A0AAE1NJN6</accession>
<sequence length="67" mass="6696">MWEVKGGGSGGGSDVGSEGDGDGGAGCVTPSPVRTAWQPSLMQPDQTRRGGTSSQYIPCPSPASFPV</sequence>
<proteinExistence type="predicted"/>
<reference evidence="2" key="1">
    <citation type="submission" date="2023-11" db="EMBL/GenBank/DDBJ databases">
        <title>Genome assemblies of two species of porcelain crab, Petrolisthes cinctipes and Petrolisthes manimaculis (Anomura: Porcellanidae).</title>
        <authorList>
            <person name="Angst P."/>
        </authorList>
    </citation>
    <scope>NUCLEOTIDE SEQUENCE</scope>
    <source>
        <strain evidence="2">PB745_02</strain>
        <tissue evidence="2">Gill</tissue>
    </source>
</reference>
<comment type="caution">
    <text evidence="2">The sequence shown here is derived from an EMBL/GenBank/DDBJ whole genome shotgun (WGS) entry which is preliminary data.</text>
</comment>
<evidence type="ECO:0000256" key="1">
    <source>
        <dbReference type="SAM" id="MobiDB-lite"/>
    </source>
</evidence>
<feature type="compositionally biased region" description="Polar residues" evidence="1">
    <location>
        <begin position="37"/>
        <end position="56"/>
    </location>
</feature>
<gene>
    <name evidence="2" type="ORF">Pmani_036467</name>
</gene>
<keyword evidence="3" id="KW-1185">Reference proteome</keyword>